<dbReference type="Pfam" id="PF07494">
    <property type="entry name" value="Reg_prop"/>
    <property type="match status" value="1"/>
</dbReference>
<reference evidence="1" key="1">
    <citation type="submission" date="2015-06" db="EMBL/GenBank/DDBJ databases">
        <authorList>
            <person name="Joergensen T."/>
        </authorList>
    </citation>
    <scope>NUCLEOTIDE SEQUENCE</scope>
    <source>
        <strain evidence="1">RGRH0287</strain>
    </source>
</reference>
<dbReference type="SUPFAM" id="SSF63829">
    <property type="entry name" value="Calcium-dependent phosphotriesterase"/>
    <property type="match status" value="1"/>
</dbReference>
<protein>
    <submittedName>
        <fullName evidence="1">Uncharacterized protein</fullName>
    </submittedName>
</protein>
<dbReference type="AlphaFoldDB" id="A0A0H5PZH3"/>
<accession>A0A0H5PZH3</accession>
<dbReference type="InterPro" id="IPR011110">
    <property type="entry name" value="Reg_prop"/>
</dbReference>
<name>A0A0H5PZH3_9ZZZZ</name>
<evidence type="ECO:0000313" key="1">
    <source>
        <dbReference type="EMBL" id="CRY94584.1"/>
    </source>
</evidence>
<dbReference type="Gene3D" id="2.130.10.10">
    <property type="entry name" value="YVTN repeat-like/Quinoprotein amine dehydrogenase"/>
    <property type="match status" value="2"/>
</dbReference>
<dbReference type="InterPro" id="IPR015943">
    <property type="entry name" value="WD40/YVTN_repeat-like_dom_sf"/>
</dbReference>
<organism evidence="1">
    <name type="scientific">uncultured prokaryote</name>
    <dbReference type="NCBI Taxonomy" id="198431"/>
    <lineage>
        <taxon>unclassified sequences</taxon>
        <taxon>environmental samples</taxon>
    </lineage>
</organism>
<sequence length="566" mass="63717">MKISGNNIRYAALLLLLFATSVLGVQAEIRHIITSRDGLSSMSVFCLHQDRSGYMWAGTYEGLNRHRGYDIDVFRSGFGETGEISGFLIEKIHESDDGALWIHSNYGYDRFDPSTMRAEHHPEINGSYQSGVSPSGMAVAMEADGTFYYYDRKARRFRKAELSESRYSDVIGFSFDGNERLLVARPHNLHAYTCRPDASGCIHFVLADTFHFNTAVKYMCRAAEGGFYIVDEKYVIYNLDENLSELKFVCGINPPARMRGLIGGLVCADDRIVVGFKSEGAMVVSPSTGAVRLLDIPFGVFDLYYDNNQHILWAATDGGGIYTYCNGPFDFDSDFFSDFSDLNISKQARALYHDKNGDYWIGTKGDGLYQLSRDADGRSVQHRYTVANSVLSHDMVFNIIPGRFHDVLWLGGEGAGLCYYSFADRRIKRLDVPDNPQFRCIHAVAEVSDSVLWAVSNWHGLFRVTLDNSLSEPRIQSVTQKLVNISEHGSSQFFTIRRQGERWLWFANRENGVYRLDLMTGEICNILFDHPLAENCLHFVGRGNVPACCPRSVAHARQLLCAFVLA</sequence>
<proteinExistence type="predicted"/>
<reference evidence="1" key="2">
    <citation type="submission" date="2015-07" db="EMBL/GenBank/DDBJ databases">
        <title>Plasmids, circular viruses and viroids from rat gut.</title>
        <authorList>
            <person name="Jorgensen T.J."/>
            <person name="Hansen M.A."/>
            <person name="Xu Z."/>
            <person name="Tabak M.A."/>
            <person name="Sorensen S.J."/>
            <person name="Hansen L.H."/>
        </authorList>
    </citation>
    <scope>NUCLEOTIDE SEQUENCE</scope>
    <source>
        <strain evidence="1">RGRH0287</strain>
    </source>
</reference>
<dbReference type="SUPFAM" id="SSF101898">
    <property type="entry name" value="NHL repeat"/>
    <property type="match status" value="1"/>
</dbReference>
<dbReference type="EMBL" id="LN852959">
    <property type="protein sequence ID" value="CRY94584.1"/>
    <property type="molecule type" value="Genomic_DNA"/>
</dbReference>